<name>K8FDN4_9CHLO</name>
<evidence type="ECO:0000256" key="2">
    <source>
        <dbReference type="ARBA" id="ARBA00008349"/>
    </source>
</evidence>
<keyword evidence="4 7" id="KW-0812">Transmembrane</keyword>
<proteinExistence type="inferred from homology"/>
<feature type="transmembrane region" description="Helical" evidence="7">
    <location>
        <begin position="333"/>
        <end position="353"/>
    </location>
</feature>
<comment type="subcellular location">
    <subcellularLocation>
        <location evidence="1">Membrane</location>
        <topology evidence="1">Multi-pass membrane protein</topology>
    </subcellularLocation>
</comment>
<dbReference type="InterPro" id="IPR013657">
    <property type="entry name" value="SCL35B1-4/HUT1"/>
</dbReference>
<accession>K8FDN4</accession>
<keyword evidence="5 7" id="KW-1133">Transmembrane helix</keyword>
<keyword evidence="9" id="KW-1185">Reference proteome</keyword>
<evidence type="ECO:0000313" key="9">
    <source>
        <dbReference type="Proteomes" id="UP000198341"/>
    </source>
</evidence>
<gene>
    <name evidence="8" type="ordered locus">Bathy18g00960</name>
</gene>
<keyword evidence="3" id="KW-0813">Transport</keyword>
<feature type="transmembrane region" description="Helical" evidence="7">
    <location>
        <begin position="208"/>
        <end position="226"/>
    </location>
</feature>
<feature type="transmembrane region" description="Helical" evidence="7">
    <location>
        <begin position="247"/>
        <end position="264"/>
    </location>
</feature>
<dbReference type="GO" id="GO:0000139">
    <property type="term" value="C:Golgi membrane"/>
    <property type="evidence" value="ECO:0007669"/>
    <property type="project" value="TreeGrafter"/>
</dbReference>
<comment type="similarity">
    <text evidence="2">Belongs to the nucleotide-sugar transporter family. UDP-galactose:UMP antiporter (TC 2.A.7.11) subfamily.</text>
</comment>
<evidence type="ECO:0000313" key="8">
    <source>
        <dbReference type="EMBL" id="CCO20628.1"/>
    </source>
</evidence>
<dbReference type="eggNOG" id="KOG1582">
    <property type="taxonomic scope" value="Eukaryota"/>
</dbReference>
<dbReference type="Pfam" id="PF08449">
    <property type="entry name" value="UAA"/>
    <property type="match status" value="1"/>
</dbReference>
<dbReference type="PANTHER" id="PTHR10778">
    <property type="entry name" value="SOLUTE CARRIER FAMILY 35 MEMBER B"/>
    <property type="match status" value="1"/>
</dbReference>
<evidence type="ECO:0000256" key="4">
    <source>
        <dbReference type="ARBA" id="ARBA00022692"/>
    </source>
</evidence>
<sequence length="381" mass="42734">MHLHLTSNKKSFFIFLSIGTIASIGISCAAEEYILKRIEGFHHYWFLALFELVVFSVMTFVWMMITTDNEGNGDVKDFGSNTNGVEDVLKSTATPTKKKKSSSFMHHEYYSRIVPPLKAPIHLYVASASLIGIYTSLGKVSYKYINYATGTVLKSSKLIPVILLSSVWLKRTYHWLDYLACVLLVIASCFFALGEHEGNKQLDAEDPTLYAFGFFLSFFCVCVGAVQSNVVDKALRDYEATVSENMLMTNSIGALLVFVVVLVKEPDAFAFFFGDWFYLSLIAFRSIVFWLGAVFYTTLVKHFGAVPAVAITTCRKVLTVISSFVFFSSDKPFGVTYFVALVFFSGAVACEFFKHNTKTKSQQLEMARKDSDVEKVSDRST</sequence>
<organism evidence="8 9">
    <name type="scientific">Bathycoccus prasinos</name>
    <dbReference type="NCBI Taxonomy" id="41875"/>
    <lineage>
        <taxon>Eukaryota</taxon>
        <taxon>Viridiplantae</taxon>
        <taxon>Chlorophyta</taxon>
        <taxon>Mamiellophyceae</taxon>
        <taxon>Mamiellales</taxon>
        <taxon>Bathycoccaceae</taxon>
        <taxon>Bathycoccus</taxon>
    </lineage>
</organism>
<dbReference type="OrthoDB" id="497696at2759"/>
<dbReference type="AlphaFoldDB" id="K8FDN4"/>
<dbReference type="RefSeq" id="XP_007508137.1">
    <property type="nucleotide sequence ID" value="XM_007508075.1"/>
</dbReference>
<evidence type="ECO:0008006" key="10">
    <source>
        <dbReference type="Google" id="ProtNLM"/>
    </source>
</evidence>
<evidence type="ECO:0000256" key="7">
    <source>
        <dbReference type="SAM" id="Phobius"/>
    </source>
</evidence>
<feature type="transmembrane region" description="Helical" evidence="7">
    <location>
        <begin position="44"/>
        <end position="65"/>
    </location>
</feature>
<evidence type="ECO:0000256" key="3">
    <source>
        <dbReference type="ARBA" id="ARBA00022448"/>
    </source>
</evidence>
<dbReference type="GeneID" id="19010871"/>
<dbReference type="GO" id="GO:0046964">
    <property type="term" value="F:3'-phosphoadenosine 5'-phosphosulfate transmembrane transporter activity"/>
    <property type="evidence" value="ECO:0007669"/>
    <property type="project" value="TreeGrafter"/>
</dbReference>
<reference evidence="8 9" key="1">
    <citation type="submission" date="2011-10" db="EMBL/GenBank/DDBJ databases">
        <authorList>
            <person name="Genoscope - CEA"/>
        </authorList>
    </citation>
    <scope>NUCLEOTIDE SEQUENCE [LARGE SCALE GENOMIC DNA]</scope>
    <source>
        <strain evidence="8 9">RCC 1105</strain>
    </source>
</reference>
<evidence type="ECO:0000256" key="6">
    <source>
        <dbReference type="ARBA" id="ARBA00023136"/>
    </source>
</evidence>
<dbReference type="GO" id="GO:0005789">
    <property type="term" value="C:endoplasmic reticulum membrane"/>
    <property type="evidence" value="ECO:0007669"/>
    <property type="project" value="TreeGrafter"/>
</dbReference>
<dbReference type="KEGG" id="bpg:Bathy18g00960"/>
<protein>
    <recommendedName>
        <fullName evidence="10">Drug/Metabolite transporter superfamily</fullName>
    </recommendedName>
</protein>
<evidence type="ECO:0000256" key="1">
    <source>
        <dbReference type="ARBA" id="ARBA00004141"/>
    </source>
</evidence>
<evidence type="ECO:0000256" key="5">
    <source>
        <dbReference type="ARBA" id="ARBA00022989"/>
    </source>
</evidence>
<feature type="transmembrane region" description="Helical" evidence="7">
    <location>
        <begin position="175"/>
        <end position="193"/>
    </location>
</feature>
<dbReference type="Proteomes" id="UP000198341">
    <property type="component" value="Chromosome 18"/>
</dbReference>
<feature type="transmembrane region" description="Helical" evidence="7">
    <location>
        <begin position="119"/>
        <end position="137"/>
    </location>
</feature>
<keyword evidence="6 7" id="KW-0472">Membrane</keyword>
<dbReference type="PANTHER" id="PTHR10778:SF8">
    <property type="entry name" value="ADENOSINE 3'-PHOSPHO 5'-PHOSPHOSULFATE TRANSPORTER 2"/>
    <property type="match status" value="1"/>
</dbReference>
<dbReference type="EMBL" id="FO082261">
    <property type="protein sequence ID" value="CCO20628.1"/>
    <property type="molecule type" value="Genomic_DNA"/>
</dbReference>
<feature type="transmembrane region" description="Helical" evidence="7">
    <location>
        <begin position="12"/>
        <end position="35"/>
    </location>
</feature>
<feature type="transmembrane region" description="Helical" evidence="7">
    <location>
        <begin position="276"/>
        <end position="296"/>
    </location>
</feature>